<reference evidence="4 5" key="1">
    <citation type="journal article" date="2024" name="BMC Biol.">
        <title>Comparative genomics of Ascetosporea gives new insight into the evolutionary basis for animal parasitism in Rhizaria.</title>
        <authorList>
            <person name="Hiltunen Thoren M."/>
            <person name="Onut-Brannstrom I."/>
            <person name="Alfjorden A."/>
            <person name="Peckova H."/>
            <person name="Swords F."/>
            <person name="Hooper C."/>
            <person name="Holzer A.S."/>
            <person name="Bass D."/>
            <person name="Burki F."/>
        </authorList>
    </citation>
    <scope>NUCLEOTIDE SEQUENCE [LARGE SCALE GENOMIC DNA]</scope>
    <source>
        <strain evidence="4">20-A016</strain>
    </source>
</reference>
<dbReference type="Gene3D" id="3.40.50.300">
    <property type="entry name" value="P-loop containing nucleotide triphosphate hydrolases"/>
    <property type="match status" value="1"/>
</dbReference>
<dbReference type="PRINTS" id="PR00318">
    <property type="entry name" value="GPROTEINA"/>
</dbReference>
<dbReference type="SMART" id="SM00275">
    <property type="entry name" value="G_alpha"/>
    <property type="match status" value="1"/>
</dbReference>
<keyword evidence="2" id="KW-0342">GTP-binding</keyword>
<dbReference type="Pfam" id="PF00503">
    <property type="entry name" value="G-alpha"/>
    <property type="match status" value="1"/>
</dbReference>
<dbReference type="InterPro" id="IPR001019">
    <property type="entry name" value="Gprotein_alpha_su"/>
</dbReference>
<accession>A0ABV2AMX7</accession>
<keyword evidence="5" id="KW-1185">Reference proteome</keyword>
<dbReference type="CDD" id="cd00066">
    <property type="entry name" value="G-alpha"/>
    <property type="match status" value="1"/>
</dbReference>
<dbReference type="SUPFAM" id="SSF52540">
    <property type="entry name" value="P-loop containing nucleoside triphosphate hydrolases"/>
    <property type="match status" value="1"/>
</dbReference>
<keyword evidence="3" id="KW-0807">Transducer</keyword>
<gene>
    <name evidence="4" type="ORF">MHBO_002593</name>
</gene>
<dbReference type="PANTHER" id="PTHR10218:SF193">
    <property type="entry name" value="GUANINE NUCLEOTIDE-BINDING PROTEIN ALPHA-8 SUBUNIT"/>
    <property type="match status" value="1"/>
</dbReference>
<evidence type="ECO:0000313" key="4">
    <source>
        <dbReference type="EMBL" id="MES1920988.1"/>
    </source>
</evidence>
<dbReference type="InterPro" id="IPR027417">
    <property type="entry name" value="P-loop_NTPase"/>
</dbReference>
<sequence length="353" mass="40918">MGNCVGKQNRVDKETLLINKQLEKDRLESILEIKILCLGAGESGKSTLLKQLKSIYCRNEDLPQKAKQRYRDILHANVKDTMAGILNICQKMSLDMSEVEEEMVLMLDADSGELLSPEEASAVSKLWENESVRMAFDNKTSHYIPDSAPYYFDNVERFSRVDFEPTEEDIIMSRVRTTGMIITDFNIPPLKYKVVDVGGQRSERKKWLRAFDDVQAILFVVNLAGYNTVLFEDETKNRLIESLELFEEIITNNYFSGIPIFIFFNKKDLFEKYLKKESIKCCFPDYDGSNKTQEQMEYIEAQFRNKIVGDYAVKGVNFIAARFKKDVKYAFEDIKKTLVEMNQKQIDKALHKK</sequence>
<evidence type="ECO:0000256" key="2">
    <source>
        <dbReference type="ARBA" id="ARBA00023134"/>
    </source>
</evidence>
<evidence type="ECO:0000313" key="5">
    <source>
        <dbReference type="Proteomes" id="UP001439008"/>
    </source>
</evidence>
<dbReference type="EMBL" id="JBDODL010001001">
    <property type="protein sequence ID" value="MES1920988.1"/>
    <property type="molecule type" value="Genomic_DNA"/>
</dbReference>
<dbReference type="InterPro" id="IPR011025">
    <property type="entry name" value="GproteinA_insert"/>
</dbReference>
<keyword evidence="1" id="KW-0547">Nucleotide-binding</keyword>
<evidence type="ECO:0000256" key="3">
    <source>
        <dbReference type="ARBA" id="ARBA00023224"/>
    </source>
</evidence>
<evidence type="ECO:0000256" key="1">
    <source>
        <dbReference type="ARBA" id="ARBA00022741"/>
    </source>
</evidence>
<name>A0ABV2AMX7_9EUKA</name>
<dbReference type="Gene3D" id="1.10.400.10">
    <property type="entry name" value="GI Alpha 1, domain 2-like"/>
    <property type="match status" value="1"/>
</dbReference>
<dbReference type="Proteomes" id="UP001439008">
    <property type="component" value="Unassembled WGS sequence"/>
</dbReference>
<dbReference type="PROSITE" id="PS51882">
    <property type="entry name" value="G_ALPHA"/>
    <property type="match status" value="1"/>
</dbReference>
<proteinExistence type="predicted"/>
<protein>
    <submittedName>
        <fullName evidence="4">Uncharacterized protein</fullName>
    </submittedName>
</protein>
<dbReference type="PANTHER" id="PTHR10218">
    <property type="entry name" value="GTP-BINDING PROTEIN ALPHA SUBUNIT"/>
    <property type="match status" value="1"/>
</dbReference>
<organism evidence="4 5">
    <name type="scientific">Bonamia ostreae</name>
    <dbReference type="NCBI Taxonomy" id="126728"/>
    <lineage>
        <taxon>Eukaryota</taxon>
        <taxon>Sar</taxon>
        <taxon>Rhizaria</taxon>
        <taxon>Endomyxa</taxon>
        <taxon>Ascetosporea</taxon>
        <taxon>Haplosporida</taxon>
        <taxon>Bonamia</taxon>
    </lineage>
</organism>
<comment type="caution">
    <text evidence="4">The sequence shown here is derived from an EMBL/GenBank/DDBJ whole genome shotgun (WGS) entry which is preliminary data.</text>
</comment>
<dbReference type="SUPFAM" id="SSF47895">
    <property type="entry name" value="Transducin (alpha subunit), insertion domain"/>
    <property type="match status" value="1"/>
</dbReference>